<proteinExistence type="predicted"/>
<comment type="caution">
    <text evidence="2">The sequence shown here is derived from an EMBL/GenBank/DDBJ whole genome shotgun (WGS) entry which is preliminary data.</text>
</comment>
<dbReference type="InterPro" id="IPR025348">
    <property type="entry name" value="DUF4252"/>
</dbReference>
<evidence type="ECO:0000313" key="2">
    <source>
        <dbReference type="EMBL" id="GMQ33958.1"/>
    </source>
</evidence>
<dbReference type="Proteomes" id="UP001307705">
    <property type="component" value="Unassembled WGS sequence"/>
</dbReference>
<gene>
    <name evidence="2" type="ORF">Ataiwa_22300</name>
</gene>
<protein>
    <recommendedName>
        <fullName evidence="4">DUF4252 domain-containing protein</fullName>
    </recommendedName>
</protein>
<evidence type="ECO:0008006" key="4">
    <source>
        <dbReference type="Google" id="ProtNLM"/>
    </source>
</evidence>
<name>A0ABQ6Q196_9BACT</name>
<dbReference type="Pfam" id="PF14060">
    <property type="entry name" value="DUF4252"/>
    <property type="match status" value="1"/>
</dbReference>
<evidence type="ECO:0000256" key="1">
    <source>
        <dbReference type="SAM" id="SignalP"/>
    </source>
</evidence>
<keyword evidence="1" id="KW-0732">Signal</keyword>
<sequence>MKKLILTLSLFALVFGVQAQSKSIAALKDKYKSNDDFFHMELGGNFMNFAEGFKIDLDKNDMATVAKSVERLNFFTLPEGAQAMAEYKDLQKGLVRENYDLLMEAAEGKSGVMIYGKGSRNFSDLVILVGDEKEGDLIVVELKGSFTQEMLAKAQKQIH</sequence>
<feature type="signal peptide" evidence="1">
    <location>
        <begin position="1"/>
        <end position="19"/>
    </location>
</feature>
<reference evidence="2 3" key="1">
    <citation type="submission" date="2023-08" db="EMBL/GenBank/DDBJ databases">
        <title>Draft genome sequence of Algoriphagus taiwanensis.</title>
        <authorList>
            <person name="Takatani N."/>
            <person name="Hosokawa M."/>
            <person name="Sawabe T."/>
        </authorList>
    </citation>
    <scope>NUCLEOTIDE SEQUENCE [LARGE SCALE GENOMIC DNA]</scope>
    <source>
        <strain evidence="2 3">JCM 19755</strain>
    </source>
</reference>
<dbReference type="EMBL" id="BTPE01000007">
    <property type="protein sequence ID" value="GMQ33958.1"/>
    <property type="molecule type" value="Genomic_DNA"/>
</dbReference>
<keyword evidence="3" id="KW-1185">Reference proteome</keyword>
<dbReference type="RefSeq" id="WP_338228791.1">
    <property type="nucleotide sequence ID" value="NZ_BTPE01000007.1"/>
</dbReference>
<accession>A0ABQ6Q196</accession>
<organism evidence="2 3">
    <name type="scientific">Algoriphagus taiwanensis</name>
    <dbReference type="NCBI Taxonomy" id="1445656"/>
    <lineage>
        <taxon>Bacteria</taxon>
        <taxon>Pseudomonadati</taxon>
        <taxon>Bacteroidota</taxon>
        <taxon>Cytophagia</taxon>
        <taxon>Cytophagales</taxon>
        <taxon>Cyclobacteriaceae</taxon>
        <taxon>Algoriphagus</taxon>
    </lineage>
</organism>
<feature type="chain" id="PRO_5047283473" description="DUF4252 domain-containing protein" evidence="1">
    <location>
        <begin position="20"/>
        <end position="159"/>
    </location>
</feature>
<evidence type="ECO:0000313" key="3">
    <source>
        <dbReference type="Proteomes" id="UP001307705"/>
    </source>
</evidence>